<dbReference type="EMBL" id="CTEF01000001">
    <property type="protein sequence ID" value="CQD12655.1"/>
    <property type="molecule type" value="Genomic_DNA"/>
</dbReference>
<dbReference type="PROSITE" id="PS51819">
    <property type="entry name" value="VOC"/>
    <property type="match status" value="2"/>
</dbReference>
<dbReference type="InterPro" id="IPR037523">
    <property type="entry name" value="VOC_core"/>
</dbReference>
<feature type="domain" description="VOC" evidence="2">
    <location>
        <begin position="145"/>
        <end position="272"/>
    </location>
</feature>
<sequence>MPSVFGNVHLGYVVVETEKFSDWRRFGRDGIGMHADEVLPDALRFRIDDHECRFLLQRGPAEDVTALGWQLDDHATFDDIVGRVVSHGVPVAEGSAEEAALRGVERLVRFAGPNGLTQEIFVRANTGHEPPQLAARGGFVTGDCGIGHVAITTKKPQQMRGYYDTVFDARLSDFIDETINGVKVKIRFLRVNQRHHSVAIASVNRLPVNPVRTRIQHLNIQVAELDDMTKSYRRVKELGFAMALGVGQHTNDRELSYYAMTPSGFEWEVGWNPLIVDEMTWEPSTHQASASGATRRKDGRSSASSPSSRPALAHFCGPRTASRHWPVPVSPTARREHREPNRYPSPHDSARLSKGVAEGGDRRGRRSGDARLEPAGLVADHG</sequence>
<evidence type="ECO:0000256" key="1">
    <source>
        <dbReference type="SAM" id="MobiDB-lite"/>
    </source>
</evidence>
<evidence type="ECO:0000313" key="3">
    <source>
        <dbReference type="EMBL" id="CQD12655.1"/>
    </source>
</evidence>
<dbReference type="InterPro" id="IPR029068">
    <property type="entry name" value="Glyas_Bleomycin-R_OHBP_Dase"/>
</dbReference>
<feature type="compositionally biased region" description="Basic and acidic residues" evidence="1">
    <location>
        <begin position="359"/>
        <end position="372"/>
    </location>
</feature>
<dbReference type="Pfam" id="PF00903">
    <property type="entry name" value="Glyoxalase"/>
    <property type="match status" value="1"/>
</dbReference>
<dbReference type="Gene3D" id="3.10.180.10">
    <property type="entry name" value="2,3-Dihydroxybiphenyl 1,2-Dioxygenase, domain 1"/>
    <property type="match status" value="2"/>
</dbReference>
<keyword evidence="3" id="KW-0560">Oxidoreductase</keyword>
<gene>
    <name evidence="3" type="ORF">BN970_02622</name>
</gene>
<feature type="domain" description="VOC" evidence="2">
    <location>
        <begin position="9"/>
        <end position="123"/>
    </location>
</feature>
<dbReference type="Proteomes" id="UP000182227">
    <property type="component" value="Unassembled WGS sequence"/>
</dbReference>
<feature type="region of interest" description="Disordered" evidence="1">
    <location>
        <begin position="285"/>
        <end position="382"/>
    </location>
</feature>
<keyword evidence="3" id="KW-0223">Dioxygenase</keyword>
<evidence type="ECO:0000259" key="2">
    <source>
        <dbReference type="PROSITE" id="PS51819"/>
    </source>
</evidence>
<dbReference type="SUPFAM" id="SSF54593">
    <property type="entry name" value="Glyoxalase/Bleomycin resistance protein/Dihydroxybiphenyl dioxygenase"/>
    <property type="match status" value="2"/>
</dbReference>
<protein>
    <submittedName>
        <fullName evidence="3">Biphenyl-23-diol 12-dioxygenase</fullName>
    </submittedName>
</protein>
<name>A0A0U1DE42_9MYCO</name>
<dbReference type="Pfam" id="PF22632">
    <property type="entry name" value="BphC_D1"/>
    <property type="match status" value="1"/>
</dbReference>
<dbReference type="GO" id="GO:0051213">
    <property type="term" value="F:dioxygenase activity"/>
    <property type="evidence" value="ECO:0007669"/>
    <property type="project" value="UniProtKB-KW"/>
</dbReference>
<organism evidence="3 4">
    <name type="scientific">Mycolicibacterium conceptionense</name>
    <dbReference type="NCBI Taxonomy" id="451644"/>
    <lineage>
        <taxon>Bacteria</taxon>
        <taxon>Bacillati</taxon>
        <taxon>Actinomycetota</taxon>
        <taxon>Actinomycetes</taxon>
        <taxon>Mycobacteriales</taxon>
        <taxon>Mycobacteriaceae</taxon>
        <taxon>Mycolicibacterium</taxon>
    </lineage>
</organism>
<proteinExistence type="predicted"/>
<accession>A0A0U1DE42</accession>
<dbReference type="InterPro" id="IPR004360">
    <property type="entry name" value="Glyas_Fos-R_dOase_dom"/>
</dbReference>
<evidence type="ECO:0000313" key="4">
    <source>
        <dbReference type="Proteomes" id="UP000182227"/>
    </source>
</evidence>
<dbReference type="AlphaFoldDB" id="A0A0U1DE42"/>
<feature type="compositionally biased region" description="Low complexity" evidence="1">
    <location>
        <begin position="301"/>
        <end position="311"/>
    </location>
</feature>
<dbReference type="CDD" id="cd07252">
    <property type="entry name" value="BphC1-RGP6_N_like"/>
    <property type="match status" value="1"/>
</dbReference>
<reference evidence="3 4" key="1">
    <citation type="submission" date="2015-03" db="EMBL/GenBank/DDBJ databases">
        <authorList>
            <person name="Murphy D."/>
        </authorList>
    </citation>
    <scope>NUCLEOTIDE SEQUENCE [LARGE SCALE GENOMIC DNA]</scope>
    <source>
        <strain evidence="3 4">D16</strain>
    </source>
</reference>